<keyword evidence="9" id="KW-1185">Reference proteome</keyword>
<dbReference type="PANTHER" id="PTHR43179">
    <property type="entry name" value="RHAMNOSYLTRANSFERASE WBBL"/>
    <property type="match status" value="1"/>
</dbReference>
<evidence type="ECO:0000256" key="1">
    <source>
        <dbReference type="ARBA" id="ARBA00004776"/>
    </source>
</evidence>
<dbReference type="InterPro" id="IPR001296">
    <property type="entry name" value="Glyco_trans_1"/>
</dbReference>
<protein>
    <submittedName>
        <fullName evidence="8">Glycosyltransferase</fullName>
    </submittedName>
</protein>
<feature type="domain" description="Glycosyl transferase family 1" evidence="6">
    <location>
        <begin position="486"/>
        <end position="642"/>
    </location>
</feature>
<feature type="region of interest" description="Disordered" evidence="5">
    <location>
        <begin position="668"/>
        <end position="689"/>
    </location>
</feature>
<dbReference type="Gene3D" id="3.90.550.10">
    <property type="entry name" value="Spore Coat Polysaccharide Biosynthesis Protein SpsA, Chain A"/>
    <property type="match status" value="1"/>
</dbReference>
<dbReference type="PANTHER" id="PTHR43179:SF12">
    <property type="entry name" value="GALACTOFURANOSYLTRANSFERASE GLFT2"/>
    <property type="match status" value="1"/>
</dbReference>
<dbReference type="EMBL" id="JACYWE010000009">
    <property type="protein sequence ID" value="MBD8507588.1"/>
    <property type="molecule type" value="Genomic_DNA"/>
</dbReference>
<proteinExistence type="inferred from homology"/>
<dbReference type="Proteomes" id="UP000642993">
    <property type="component" value="Unassembled WGS sequence"/>
</dbReference>
<dbReference type="GO" id="GO:0016757">
    <property type="term" value="F:glycosyltransferase activity"/>
    <property type="evidence" value="ECO:0007669"/>
    <property type="project" value="UniProtKB-KW"/>
</dbReference>
<evidence type="ECO:0000313" key="8">
    <source>
        <dbReference type="EMBL" id="MBD8507588.1"/>
    </source>
</evidence>
<evidence type="ECO:0000259" key="6">
    <source>
        <dbReference type="Pfam" id="PF00534"/>
    </source>
</evidence>
<evidence type="ECO:0000256" key="5">
    <source>
        <dbReference type="SAM" id="MobiDB-lite"/>
    </source>
</evidence>
<dbReference type="Gene3D" id="3.40.50.2000">
    <property type="entry name" value="Glycogen Phosphorylase B"/>
    <property type="match status" value="1"/>
</dbReference>
<dbReference type="InterPro" id="IPR029044">
    <property type="entry name" value="Nucleotide-diphossugar_trans"/>
</dbReference>
<name>A0A927PM56_9ACTN</name>
<keyword evidence="3" id="KW-0328">Glycosyltransferase</keyword>
<dbReference type="SUPFAM" id="SSF53756">
    <property type="entry name" value="UDP-Glycosyltransferase/glycogen phosphorylase"/>
    <property type="match status" value="1"/>
</dbReference>
<evidence type="ECO:0000259" key="7">
    <source>
        <dbReference type="Pfam" id="PF00535"/>
    </source>
</evidence>
<organism evidence="8 9">
    <name type="scientific">Lolliginicoccus lacisalsi</name>
    <dbReference type="NCBI Taxonomy" id="2742202"/>
    <lineage>
        <taxon>Bacteria</taxon>
        <taxon>Bacillati</taxon>
        <taxon>Actinomycetota</taxon>
        <taxon>Actinomycetes</taxon>
        <taxon>Mycobacteriales</taxon>
        <taxon>Hoyosellaceae</taxon>
        <taxon>Lolliginicoccus</taxon>
    </lineage>
</organism>
<evidence type="ECO:0000256" key="3">
    <source>
        <dbReference type="ARBA" id="ARBA00022676"/>
    </source>
</evidence>
<dbReference type="Pfam" id="PF00534">
    <property type="entry name" value="Glycos_transf_1"/>
    <property type="match status" value="1"/>
</dbReference>
<dbReference type="RefSeq" id="WP_192040053.1">
    <property type="nucleotide sequence ID" value="NZ_JACYWE010000009.1"/>
</dbReference>
<dbReference type="SUPFAM" id="SSF53448">
    <property type="entry name" value="Nucleotide-diphospho-sugar transferases"/>
    <property type="match status" value="1"/>
</dbReference>
<accession>A0A927PM56</accession>
<feature type="domain" description="Glycosyltransferase 2-like" evidence="7">
    <location>
        <begin position="24"/>
        <end position="136"/>
    </location>
</feature>
<dbReference type="InterPro" id="IPR001173">
    <property type="entry name" value="Glyco_trans_2-like"/>
</dbReference>
<gene>
    <name evidence="8" type="ORF">HT102_13960</name>
</gene>
<evidence type="ECO:0000313" key="9">
    <source>
        <dbReference type="Proteomes" id="UP000642993"/>
    </source>
</evidence>
<dbReference type="AlphaFoldDB" id="A0A927PM56"/>
<dbReference type="Pfam" id="PF00535">
    <property type="entry name" value="Glycos_transf_2"/>
    <property type="match status" value="1"/>
</dbReference>
<keyword evidence="4" id="KW-0808">Transferase</keyword>
<evidence type="ECO:0000256" key="4">
    <source>
        <dbReference type="ARBA" id="ARBA00022679"/>
    </source>
</evidence>
<comment type="caution">
    <text evidence="8">The sequence shown here is derived from an EMBL/GenBank/DDBJ whole genome shotgun (WGS) entry which is preliminary data.</text>
</comment>
<comment type="similarity">
    <text evidence="2">Belongs to the glycosyltransferase 2 family.</text>
</comment>
<reference evidence="8" key="1">
    <citation type="submission" date="2020-09" db="EMBL/GenBank/DDBJ databases">
        <title>Hoyosella lacisalsi sp. nov., a halotolerant actinobacterium isolated from soil of Lake Gudzhirganskoe.</title>
        <authorList>
            <person name="Yang Q."/>
            <person name="Guo P.Y."/>
            <person name="Liu S.W."/>
            <person name="Li F.N."/>
            <person name="Sun C.H."/>
        </authorList>
    </citation>
    <scope>NUCLEOTIDE SEQUENCE</scope>
    <source>
        <strain evidence="8">G463</strain>
    </source>
</reference>
<evidence type="ECO:0000256" key="2">
    <source>
        <dbReference type="ARBA" id="ARBA00006739"/>
    </source>
</evidence>
<sequence>MSLTITGEAAAARSALPDGDEPIVIIAVHGSYDDVVRCYESFLRETDASIPLLVIDDASPDARVVTVLDGLLQRMGSAHTVVVLRQPENLGFVGSANNAFAVARGRDVVILNSDTIVGPEWVPRLQAAARSSSTIATATALTNHGTIVSVGADGKPASAIPGGHDPREAAIRVARAATRTRPRLPTGIGHCLYITRRALDVVGGFDDAFAPGYGEEVDFCQRALAHGLQHVVADDVFIYHRGGASFGESPRKRQLQAAHERIIAQRYPYYHPWVRKHAGDEGSMLAAALLTARAALAGLHIAVDGTCLGARIAGTQVNVLATTTALARHPGVARVTLYTQRIVPQYARDATEGIVGLQLRTMPRGGVGSASKAHAVIRPYQVQHPGELDVLRGIAHRVVVTCLDLIAHDNPAYFAAGEEWQRYRSATRAMFREADAIGFLSGHVVNAARAEGLLDGEVPHGIVGSGTDHVIVPEAPAARPSVLEEIEPGYVLVLGSAYSHKNRPFAIALHQQMQQRGFRGQLVLCGASPAHGSTLFRERELLARPGGPDNAVVTLGSLPEEHKAWLYQNAGLVLYPTLSEGFGLVPFEAAHHGVPVLSTRSGSLDEVLPRGIPTIDALDAAQVAAMAMELLRDKSARDDLIDRLLDHATTHSWARTADALVELTEASLGRPPRSGDHGHAGQGGASGMSRAIGELMDSTVMLYSAMPGAREAITPQGSRREQAARRVLGTIRRAT</sequence>
<comment type="pathway">
    <text evidence="1">Cell wall biogenesis; cell wall polysaccharide biosynthesis.</text>
</comment>